<dbReference type="AlphaFoldDB" id="A0AAV4DTB2"/>
<protein>
    <submittedName>
        <fullName evidence="10">Fatty acid synthase</fullName>
    </submittedName>
</protein>
<evidence type="ECO:0000256" key="7">
    <source>
        <dbReference type="ARBA" id="ARBA00023160"/>
    </source>
</evidence>
<dbReference type="Gene3D" id="3.40.366.10">
    <property type="entry name" value="Malonyl-Coenzyme A Acyl Carrier Protein, domain 2"/>
    <property type="match status" value="1"/>
</dbReference>
<dbReference type="InterPro" id="IPR001227">
    <property type="entry name" value="Ac_transferase_dom_sf"/>
</dbReference>
<evidence type="ECO:0000256" key="1">
    <source>
        <dbReference type="ARBA" id="ARBA00022450"/>
    </source>
</evidence>
<dbReference type="Pfam" id="PF00698">
    <property type="entry name" value="Acyl_transf_1"/>
    <property type="match status" value="1"/>
</dbReference>
<evidence type="ECO:0000256" key="3">
    <source>
        <dbReference type="ARBA" id="ARBA00022832"/>
    </source>
</evidence>
<evidence type="ECO:0000256" key="4">
    <source>
        <dbReference type="ARBA" id="ARBA00022857"/>
    </source>
</evidence>
<accession>A0AAV4DTB2</accession>
<dbReference type="Proteomes" id="UP000735302">
    <property type="component" value="Unassembled WGS sequence"/>
</dbReference>
<dbReference type="InterPro" id="IPR016035">
    <property type="entry name" value="Acyl_Trfase/lysoPLipase"/>
</dbReference>
<evidence type="ECO:0000313" key="10">
    <source>
        <dbReference type="EMBL" id="GFO47126.1"/>
    </source>
</evidence>
<reference evidence="10 11" key="1">
    <citation type="journal article" date="2021" name="Elife">
        <title>Chloroplast acquisition without the gene transfer in kleptoplastic sea slugs, Plakobranchus ocellatus.</title>
        <authorList>
            <person name="Maeda T."/>
            <person name="Takahashi S."/>
            <person name="Yoshida T."/>
            <person name="Shimamura S."/>
            <person name="Takaki Y."/>
            <person name="Nagai Y."/>
            <person name="Toyoda A."/>
            <person name="Suzuki Y."/>
            <person name="Arimoto A."/>
            <person name="Ishii H."/>
            <person name="Satoh N."/>
            <person name="Nishiyama T."/>
            <person name="Hasebe M."/>
            <person name="Maruyama T."/>
            <person name="Minagawa J."/>
            <person name="Obokata J."/>
            <person name="Shigenobu S."/>
        </authorList>
    </citation>
    <scope>NUCLEOTIDE SEQUENCE [LARGE SCALE GENOMIC DNA]</scope>
</reference>
<name>A0AAV4DTB2_9GAST</name>
<keyword evidence="11" id="KW-1185">Reference proteome</keyword>
<organism evidence="10 11">
    <name type="scientific">Plakobranchus ocellatus</name>
    <dbReference type="NCBI Taxonomy" id="259542"/>
    <lineage>
        <taxon>Eukaryota</taxon>
        <taxon>Metazoa</taxon>
        <taxon>Spiralia</taxon>
        <taxon>Lophotrochozoa</taxon>
        <taxon>Mollusca</taxon>
        <taxon>Gastropoda</taxon>
        <taxon>Heterobranchia</taxon>
        <taxon>Euthyneura</taxon>
        <taxon>Panpulmonata</taxon>
        <taxon>Sacoglossa</taxon>
        <taxon>Placobranchoidea</taxon>
        <taxon>Plakobranchidae</taxon>
        <taxon>Plakobranchus</taxon>
    </lineage>
</organism>
<dbReference type="GO" id="GO:0006633">
    <property type="term" value="P:fatty acid biosynthetic process"/>
    <property type="evidence" value="ECO:0007669"/>
    <property type="project" value="UniProtKB-KW"/>
</dbReference>
<keyword evidence="5" id="KW-0560">Oxidoreductase</keyword>
<dbReference type="InterPro" id="IPR016036">
    <property type="entry name" value="Malonyl_transacylase_ACP-bd"/>
</dbReference>
<dbReference type="EMBL" id="BLXT01008250">
    <property type="protein sequence ID" value="GFO47126.1"/>
    <property type="molecule type" value="Genomic_DNA"/>
</dbReference>
<dbReference type="GO" id="GO:0016491">
    <property type="term" value="F:oxidoreductase activity"/>
    <property type="evidence" value="ECO:0007669"/>
    <property type="project" value="UniProtKB-KW"/>
</dbReference>
<comment type="caution">
    <text evidence="10">The sequence shown here is derived from an EMBL/GenBank/DDBJ whole genome shotgun (WGS) entry which is preliminary data.</text>
</comment>
<keyword evidence="1" id="KW-0596">Phosphopantetheine</keyword>
<keyword evidence="7" id="KW-0275">Fatty acid biosynthesis</keyword>
<feature type="domain" description="Malonyl-CoA:ACP transacylase (MAT)" evidence="9">
    <location>
        <begin position="1"/>
        <end position="175"/>
    </location>
</feature>
<gene>
    <name evidence="10" type="ORF">PoB_007363100</name>
</gene>
<evidence type="ECO:0000256" key="6">
    <source>
        <dbReference type="ARBA" id="ARBA00023098"/>
    </source>
</evidence>
<evidence type="ECO:0000256" key="5">
    <source>
        <dbReference type="ARBA" id="ARBA00023002"/>
    </source>
</evidence>
<evidence type="ECO:0000313" key="11">
    <source>
        <dbReference type="Proteomes" id="UP000735302"/>
    </source>
</evidence>
<dbReference type="SMART" id="SM00827">
    <property type="entry name" value="PKS_AT"/>
    <property type="match status" value="1"/>
</dbReference>
<proteinExistence type="predicted"/>
<keyword evidence="2" id="KW-0444">Lipid biosynthesis</keyword>
<keyword evidence="3" id="KW-0276">Fatty acid metabolism</keyword>
<sequence length="271" mass="30041">MIANGCSRQGLTLEECRRRCPPDVCPACHNAHDSVTISGSAEGVDTLLSQLKKDGIFSKEVVSGGLAFHRPEMSKLDNEQRRRMGPVIANPKPRSSKWISTCFEGTDLALPAAQTASPEYFIHNTTGMVLFHQAVLQIPRDAIVIEIGPHGLLSPVVKRTMENNLTSLSLMRRNHDDNIGFFLSNLGKCYLKGLDINPMALHPPVSFPVPLKTPMISPLISKAWDHTASWYVPKFSDYCRSGDTVDFLLDIEKDAEFEGMAGHVVKYFQCE</sequence>
<dbReference type="InterPro" id="IPR014043">
    <property type="entry name" value="Acyl_transferase_dom"/>
</dbReference>
<keyword evidence="8" id="KW-0511">Multifunctional enzyme</keyword>
<dbReference type="SUPFAM" id="SSF52151">
    <property type="entry name" value="FabD/lysophospholipase-like"/>
    <property type="match status" value="1"/>
</dbReference>
<evidence type="ECO:0000256" key="8">
    <source>
        <dbReference type="ARBA" id="ARBA00023268"/>
    </source>
</evidence>
<evidence type="ECO:0000256" key="2">
    <source>
        <dbReference type="ARBA" id="ARBA00022516"/>
    </source>
</evidence>
<dbReference type="PANTHER" id="PTHR43775">
    <property type="entry name" value="FATTY ACID SYNTHASE"/>
    <property type="match status" value="1"/>
</dbReference>
<dbReference type="GO" id="GO:0004312">
    <property type="term" value="F:fatty acid synthase activity"/>
    <property type="evidence" value="ECO:0007669"/>
    <property type="project" value="TreeGrafter"/>
</dbReference>
<dbReference type="Gene3D" id="3.30.70.3290">
    <property type="match status" value="1"/>
</dbReference>
<keyword evidence="6" id="KW-0443">Lipid metabolism</keyword>
<keyword evidence="4" id="KW-0521">NADP</keyword>
<evidence type="ECO:0000259" key="9">
    <source>
        <dbReference type="SMART" id="SM00827"/>
    </source>
</evidence>
<dbReference type="SUPFAM" id="SSF55048">
    <property type="entry name" value="Probable ACP-binding domain of malonyl-CoA ACP transacylase"/>
    <property type="match status" value="1"/>
</dbReference>
<dbReference type="InterPro" id="IPR050091">
    <property type="entry name" value="PKS_NRPS_Biosynth_Enz"/>
</dbReference>
<dbReference type="PANTHER" id="PTHR43775:SF7">
    <property type="entry name" value="FATTY ACID SYNTHASE"/>
    <property type="match status" value="1"/>
</dbReference>